<dbReference type="Proteomes" id="UP000299102">
    <property type="component" value="Unassembled WGS sequence"/>
</dbReference>
<feature type="transmembrane region" description="Helical" evidence="1">
    <location>
        <begin position="75"/>
        <end position="95"/>
    </location>
</feature>
<evidence type="ECO:0000313" key="3">
    <source>
        <dbReference type="Proteomes" id="UP000299102"/>
    </source>
</evidence>
<gene>
    <name evidence="2" type="ORF">EVAR_82522_1</name>
</gene>
<keyword evidence="1" id="KW-0472">Membrane</keyword>
<keyword evidence="3" id="KW-1185">Reference proteome</keyword>
<protein>
    <recommendedName>
        <fullName evidence="4">115 kDa protein in type-1 retrotransposable element R1DM</fullName>
    </recommendedName>
</protein>
<comment type="caution">
    <text evidence="2">The sequence shown here is derived from an EMBL/GenBank/DDBJ whole genome shotgun (WGS) entry which is preliminary data.</text>
</comment>
<evidence type="ECO:0008006" key="4">
    <source>
        <dbReference type="Google" id="ProtNLM"/>
    </source>
</evidence>
<organism evidence="2 3">
    <name type="scientific">Eumeta variegata</name>
    <name type="common">Bagworm moth</name>
    <name type="synonym">Eumeta japonica</name>
    <dbReference type="NCBI Taxonomy" id="151549"/>
    <lineage>
        <taxon>Eukaryota</taxon>
        <taxon>Metazoa</taxon>
        <taxon>Ecdysozoa</taxon>
        <taxon>Arthropoda</taxon>
        <taxon>Hexapoda</taxon>
        <taxon>Insecta</taxon>
        <taxon>Pterygota</taxon>
        <taxon>Neoptera</taxon>
        <taxon>Endopterygota</taxon>
        <taxon>Lepidoptera</taxon>
        <taxon>Glossata</taxon>
        <taxon>Ditrysia</taxon>
        <taxon>Tineoidea</taxon>
        <taxon>Psychidae</taxon>
        <taxon>Oiketicinae</taxon>
        <taxon>Eumeta</taxon>
    </lineage>
</organism>
<evidence type="ECO:0000256" key="1">
    <source>
        <dbReference type="SAM" id="Phobius"/>
    </source>
</evidence>
<dbReference type="AlphaFoldDB" id="A0A4C1UX23"/>
<sequence>MVLTKKLKYDDLVVHMNGEQISLVGEIRLLGLIIDRKLTSILPVAKAYKNATNIYKDLARAVKAMWRLSAKFVRTIYVAVIESVILYASCAWTLAAGKLDVRKILDAVDATLLLSRAGFTV</sequence>
<accession>A0A4C1UX23</accession>
<keyword evidence="1" id="KW-1133">Transmembrane helix</keyword>
<evidence type="ECO:0000313" key="2">
    <source>
        <dbReference type="EMBL" id="GBP30780.1"/>
    </source>
</evidence>
<keyword evidence="1" id="KW-0812">Transmembrane</keyword>
<reference evidence="2 3" key="1">
    <citation type="journal article" date="2019" name="Commun. Biol.">
        <title>The bagworm genome reveals a unique fibroin gene that provides high tensile strength.</title>
        <authorList>
            <person name="Kono N."/>
            <person name="Nakamura H."/>
            <person name="Ohtoshi R."/>
            <person name="Tomita M."/>
            <person name="Numata K."/>
            <person name="Arakawa K."/>
        </authorList>
    </citation>
    <scope>NUCLEOTIDE SEQUENCE [LARGE SCALE GENOMIC DNA]</scope>
</reference>
<name>A0A4C1UX23_EUMVA</name>
<dbReference type="EMBL" id="BGZK01000237">
    <property type="protein sequence ID" value="GBP30780.1"/>
    <property type="molecule type" value="Genomic_DNA"/>
</dbReference>
<proteinExistence type="predicted"/>
<dbReference type="OrthoDB" id="6781282at2759"/>